<evidence type="ECO:0000313" key="5">
    <source>
        <dbReference type="Proteomes" id="UP000271573"/>
    </source>
</evidence>
<evidence type="ECO:0000256" key="1">
    <source>
        <dbReference type="SAM" id="Coils"/>
    </source>
</evidence>
<protein>
    <submittedName>
        <fullName evidence="4">Uncharacterized protein</fullName>
    </submittedName>
</protein>
<feature type="domain" description="CT398-like coiled coil hairpin" evidence="3">
    <location>
        <begin position="14"/>
        <end position="193"/>
    </location>
</feature>
<name>A0A3G9IJC0_9ACTN</name>
<dbReference type="Gene3D" id="1.10.287.1490">
    <property type="match status" value="1"/>
</dbReference>
<dbReference type="OrthoDB" id="9784388at2"/>
<dbReference type="Pfam" id="PF02591">
    <property type="entry name" value="Zn_ribbon_9"/>
    <property type="match status" value="1"/>
</dbReference>
<dbReference type="EMBL" id="AP019307">
    <property type="protein sequence ID" value="BBH18386.1"/>
    <property type="molecule type" value="Genomic_DNA"/>
</dbReference>
<dbReference type="InterPro" id="IPR003743">
    <property type="entry name" value="Zf-RING_7"/>
</dbReference>
<dbReference type="InterPro" id="IPR052376">
    <property type="entry name" value="Oxidative_Scav/Glycosyltrans"/>
</dbReference>
<feature type="coiled-coil region" evidence="1">
    <location>
        <begin position="96"/>
        <end position="165"/>
    </location>
</feature>
<accession>A0A3G9IJC0</accession>
<proteinExistence type="predicted"/>
<keyword evidence="5" id="KW-1185">Reference proteome</keyword>
<dbReference type="AlphaFoldDB" id="A0A3G9IJC0"/>
<keyword evidence="1" id="KW-0175">Coiled coil</keyword>
<organism evidence="4 5">
    <name type="scientific">Nocardioides baekrokdamisoli</name>
    <dbReference type="NCBI Taxonomy" id="1804624"/>
    <lineage>
        <taxon>Bacteria</taxon>
        <taxon>Bacillati</taxon>
        <taxon>Actinomycetota</taxon>
        <taxon>Actinomycetes</taxon>
        <taxon>Propionibacteriales</taxon>
        <taxon>Nocardioidaceae</taxon>
        <taxon>Nocardioides</taxon>
    </lineage>
</organism>
<reference evidence="4 5" key="1">
    <citation type="submission" date="2018-11" db="EMBL/GenBank/DDBJ databases">
        <title>Complete genome sequence of Nocardioides baekrokdamisoli strain KCTC 39748.</title>
        <authorList>
            <person name="Kang S.W."/>
            <person name="Lee K.C."/>
            <person name="Kim K.K."/>
            <person name="Kim J.S."/>
            <person name="Kim D.S."/>
            <person name="Ko S.H."/>
            <person name="Yang S.H."/>
            <person name="Shin Y.K."/>
            <person name="Lee J.S."/>
        </authorList>
    </citation>
    <scope>NUCLEOTIDE SEQUENCE [LARGE SCALE GENOMIC DNA]</scope>
    <source>
        <strain evidence="4 5">KCTC 39748</strain>
    </source>
</reference>
<sequence length="245" mass="26691">MKADPLAQIKLLDLQELDSRIAHLKHQLATLPQITQLETARAERAEVDNAARDARIARDDLSLAQRKADNDVEAVKARRVRDEARLNAGQGSAKDLEALQHELGALAKRISDLEDIELELMEELEGSTAEAGRLEAQVAEIDARIAELEESKASAEAEIRAEGSAAFAQRGPLVEDFPADLLALYDKLRDQYGVGAALLRARRCGGCGLDVDAAELSRIRTTPAAEVVRHEDCGRILIRTSESGL</sequence>
<dbReference type="PANTHER" id="PTHR39082:SF1">
    <property type="entry name" value="SCAVENGER RECEPTOR CLASS A MEMBER 3"/>
    <property type="match status" value="1"/>
</dbReference>
<dbReference type="Pfam" id="PF24481">
    <property type="entry name" value="CT398_CC"/>
    <property type="match status" value="1"/>
</dbReference>
<feature type="domain" description="C4-type zinc ribbon" evidence="2">
    <location>
        <begin position="203"/>
        <end position="237"/>
    </location>
</feature>
<dbReference type="PANTHER" id="PTHR39082">
    <property type="entry name" value="PHOSPHOLIPASE C-BETA-2-RELATED"/>
    <property type="match status" value="1"/>
</dbReference>
<dbReference type="InterPro" id="IPR056003">
    <property type="entry name" value="CT398_CC_hairpin"/>
</dbReference>
<evidence type="ECO:0000259" key="2">
    <source>
        <dbReference type="Pfam" id="PF02591"/>
    </source>
</evidence>
<evidence type="ECO:0000313" key="4">
    <source>
        <dbReference type="EMBL" id="BBH18386.1"/>
    </source>
</evidence>
<gene>
    <name evidence="4" type="ORF">Back2_26730</name>
</gene>
<evidence type="ECO:0000259" key="3">
    <source>
        <dbReference type="Pfam" id="PF24481"/>
    </source>
</evidence>
<dbReference type="RefSeq" id="WP_125569698.1">
    <property type="nucleotide sequence ID" value="NZ_AP019307.1"/>
</dbReference>
<dbReference type="Proteomes" id="UP000271573">
    <property type="component" value="Chromosome"/>
</dbReference>
<dbReference type="KEGG" id="nbe:Back2_26730"/>